<name>A0A9P4N9B2_9PLEO</name>
<protein>
    <submittedName>
        <fullName evidence="1">Uncharacterized protein</fullName>
    </submittedName>
</protein>
<comment type="caution">
    <text evidence="1">The sequence shown here is derived from an EMBL/GenBank/DDBJ whole genome shotgun (WGS) entry which is preliminary data.</text>
</comment>
<organism evidence="1 2">
    <name type="scientific">Lojkania enalia</name>
    <dbReference type="NCBI Taxonomy" id="147567"/>
    <lineage>
        <taxon>Eukaryota</taxon>
        <taxon>Fungi</taxon>
        <taxon>Dikarya</taxon>
        <taxon>Ascomycota</taxon>
        <taxon>Pezizomycotina</taxon>
        <taxon>Dothideomycetes</taxon>
        <taxon>Pleosporomycetidae</taxon>
        <taxon>Pleosporales</taxon>
        <taxon>Pleosporales incertae sedis</taxon>
        <taxon>Lojkania</taxon>
    </lineage>
</organism>
<proteinExistence type="predicted"/>
<sequence length="239" mass="27059">MEGRQRAYKNEGQDTDCDSLSAKFCCCDVADVPSRGRHHFVRHTEGSGSAGPGRRRITPPLLTSPLCSQLSNLPFLRSSVHLAVQLIIVGSDDSYTIQIFRGTIHPKPIIPEPLVLSQQLHKQEIHIALYKYGKHSYALSSQTILDLAYVYIFCDVRGARWKIYPNTASYPERHPIYARELARFGSEEFPVWLSTQPLGIWVMLSNSKKACHEYGMQPQQFFGAARFEDRRKGLASSNF</sequence>
<evidence type="ECO:0000313" key="2">
    <source>
        <dbReference type="Proteomes" id="UP000800093"/>
    </source>
</evidence>
<keyword evidence="2" id="KW-1185">Reference proteome</keyword>
<dbReference type="EMBL" id="ML986584">
    <property type="protein sequence ID" value="KAF2268998.1"/>
    <property type="molecule type" value="Genomic_DNA"/>
</dbReference>
<reference evidence="2" key="1">
    <citation type="journal article" date="2020" name="Stud. Mycol.">
        <title>101 Dothideomycetes genomes: A test case for predicting lifestyles and emergence of pathogens.</title>
        <authorList>
            <person name="Haridas S."/>
            <person name="Albert R."/>
            <person name="Binder M."/>
            <person name="Bloem J."/>
            <person name="LaButti K."/>
            <person name="Salamov A."/>
            <person name="Andreopoulos B."/>
            <person name="Baker S."/>
            <person name="Barry K."/>
            <person name="Bills G."/>
            <person name="Bluhm B."/>
            <person name="Cannon C."/>
            <person name="Castanera R."/>
            <person name="Culley D."/>
            <person name="Daum C."/>
            <person name="Ezra D."/>
            <person name="Gonzalez J."/>
            <person name="Henrissat B."/>
            <person name="Kuo A."/>
            <person name="Liang C."/>
            <person name="Lipzen A."/>
            <person name="Lutzoni F."/>
            <person name="Magnuson J."/>
            <person name="Mondo S."/>
            <person name="Nolan M."/>
            <person name="Ohm R."/>
            <person name="Pangilinan J."/>
            <person name="Park H.-J."/>
            <person name="Ramirez L."/>
            <person name="Alfaro M."/>
            <person name="Sun H."/>
            <person name="Tritt A."/>
            <person name="Yoshinaga Y."/>
            <person name="Zwiers L.-H."/>
            <person name="Turgeon B."/>
            <person name="Goodwin S."/>
            <person name="Spatafora J."/>
            <person name="Crous P."/>
            <person name="Grigoriev I."/>
        </authorList>
    </citation>
    <scope>NUCLEOTIDE SEQUENCE [LARGE SCALE GENOMIC DNA]</scope>
    <source>
        <strain evidence="2">CBS 304.66</strain>
    </source>
</reference>
<evidence type="ECO:0000313" key="1">
    <source>
        <dbReference type="EMBL" id="KAF2268998.1"/>
    </source>
</evidence>
<accession>A0A9P4N9B2</accession>
<dbReference type="AlphaFoldDB" id="A0A9P4N9B2"/>
<gene>
    <name evidence="1" type="ORF">CC78DRAFT_575546</name>
</gene>
<dbReference type="Proteomes" id="UP000800093">
    <property type="component" value="Unassembled WGS sequence"/>
</dbReference>